<feature type="compositionally biased region" description="Acidic residues" evidence="1">
    <location>
        <begin position="68"/>
        <end position="77"/>
    </location>
</feature>
<dbReference type="SUPFAM" id="SSF53098">
    <property type="entry name" value="Ribonuclease H-like"/>
    <property type="match status" value="1"/>
</dbReference>
<dbReference type="GO" id="GO:0046983">
    <property type="term" value="F:protein dimerization activity"/>
    <property type="evidence" value="ECO:0007669"/>
    <property type="project" value="InterPro"/>
</dbReference>
<name>A0AAE1I301_9NEOP</name>
<sequence>MPPAPAKRKRQAAAAAAGGNGVVAVAAGPAKKRRTKTVATSATQAHTPVAPDTPTAATPTAVGAADEGASDSEDEETDSAKKMASLRKCKEIAQGIKDGDLQLVDIKTVWPDRSFGVIWSSFRLVRHKDTGVLQPGAQCGRCKCILTYKERDSGCRSFTRHLKSAKCLKMAALETDAGDAGPCNQPVWADKVAPSPDDKKEMTKSVVEYCAWNLRPPVSVKDPGLVNLVQKGIDLGWRKGRLDAAKLLPCPTTIRTNMEAAAKKARHELAEEVRPLMEENRCSATCDCWTDDHRKDKYMVLTLHFIRDWKLYSRMLGTRTLPHGEASSATNLKALLQRMFEDSGLDASLMEKVKWVTDAGSDIKKALESFQWFYCMTHALNIVLRTALSVRYFDVIESAVRANPMASQIVTECNEWVQQVRTVYKKKKLPVGKLRLKASVPTTASHVRMLHSVERARAEVEQTLLADAPRLDVDMEDVADLADFLSPFDLSGSREASPQVSIGVYHDKIQPHLVASNDDSPMIVELKVAARKELEPMPVIELLERVKVLVAYLKRSGLINQLDHAANQEVQTRWNSHYGMLDSLCDQWEKVCEVMTNATDEAKPKMDGLVLEDMEELAAFLEPFQLHTDRLQGQAYPTLPYVEPAFEALLAHLSPDGHEDDTASIAAVRRNAYSLLMYKVVIRMEHKIARFLWPKMKHLKDYTNEERAEVHEAVRARCRSIEERRRLLVPATQQPQPPSPTPSTSNAEDADAAATTLSTSTASIKRRRKVKKTDQDLYGGMLLPPVPESEYKDEVQRYSEMSAQDIGDDSDLLQWWKTKGALSFPILAELVQEVLPTPGSSAPSERVCSDLGVLITDRRSSMLSSTVGNTLALRDHLKNKFPAGWAGLGSYNLWCGLLRALSLLGQQRRARKSQPFWRHCLTVPFVRNSSIQSSMRIEAETAKTYLGVQLKGPRGSEPGQTVVTQPINPMNFSDTVRSLDPCGIQMYWGTPQHLMRRVVSSQESNLVKIVSPIDISYFCKAGVYFPGLVLLHVAITHAEMALDEQSLSGVWISQCHLSVFIMTNYDELADTESAVCKTEWRRIKKAFLQNKARRRGVSGMGLDDKPPLYKHAELLGFLEGRAAAAGGASVSSLRRPSTASDSCSSTVSMAEEDFMLCEALSHPVLFEGVGEGVVLRDPTLPGPSHATYGPLPPPPRAKLPARVPAPPRAVLPPPPRAVLPPPPRAVLPPPPRAGLPAPPRAELTPPPRAVLTPPPRAGLPPPPRAEPSPAAQPQPREPPLKVVGVEEQPAPLPVALIFCDFLA</sequence>
<feature type="region of interest" description="Disordered" evidence="1">
    <location>
        <begin position="1177"/>
        <end position="1284"/>
    </location>
</feature>
<feature type="compositionally biased region" description="Basic residues" evidence="1">
    <location>
        <begin position="1"/>
        <end position="11"/>
    </location>
</feature>
<evidence type="ECO:0000259" key="2">
    <source>
        <dbReference type="Pfam" id="PF05699"/>
    </source>
</evidence>
<dbReference type="InterPro" id="IPR052717">
    <property type="entry name" value="Vacuolar_transposase_reg"/>
</dbReference>
<feature type="compositionally biased region" description="Pro residues" evidence="1">
    <location>
        <begin position="1190"/>
        <end position="1277"/>
    </location>
</feature>
<feature type="compositionally biased region" description="Polar residues" evidence="1">
    <location>
        <begin position="37"/>
        <end position="46"/>
    </location>
</feature>
<dbReference type="GO" id="GO:0006357">
    <property type="term" value="P:regulation of transcription by RNA polymerase II"/>
    <property type="evidence" value="ECO:0007669"/>
    <property type="project" value="TreeGrafter"/>
</dbReference>
<reference evidence="3" key="1">
    <citation type="submission" date="2021-07" db="EMBL/GenBank/DDBJ databases">
        <authorList>
            <person name="Catto M.A."/>
            <person name="Jacobson A."/>
            <person name="Kennedy G."/>
            <person name="Labadie P."/>
            <person name="Hunt B.G."/>
            <person name="Srinivasan R."/>
        </authorList>
    </citation>
    <scope>NUCLEOTIDE SEQUENCE</scope>
    <source>
        <strain evidence="3">PL_HMW_Pooled</strain>
        <tissue evidence="3">Head</tissue>
    </source>
</reference>
<feature type="region of interest" description="Disordered" evidence="1">
    <location>
        <begin position="727"/>
        <end position="770"/>
    </location>
</feature>
<proteinExistence type="predicted"/>
<organism evidence="3 4">
    <name type="scientific">Frankliniella fusca</name>
    <dbReference type="NCBI Taxonomy" id="407009"/>
    <lineage>
        <taxon>Eukaryota</taxon>
        <taxon>Metazoa</taxon>
        <taxon>Ecdysozoa</taxon>
        <taxon>Arthropoda</taxon>
        <taxon>Hexapoda</taxon>
        <taxon>Insecta</taxon>
        <taxon>Pterygota</taxon>
        <taxon>Neoptera</taxon>
        <taxon>Paraneoptera</taxon>
        <taxon>Thysanoptera</taxon>
        <taxon>Terebrantia</taxon>
        <taxon>Thripoidea</taxon>
        <taxon>Thripidae</taxon>
        <taxon>Frankliniella</taxon>
    </lineage>
</organism>
<dbReference type="PANTHER" id="PTHR46169:SF17">
    <property type="entry name" value="HAT C-TERMINAL DIMERISATION DOMAIN-CONTAINING PROTEIN"/>
    <property type="match status" value="1"/>
</dbReference>
<keyword evidence="4" id="KW-1185">Reference proteome</keyword>
<feature type="domain" description="HAT C-terminal dimerisation" evidence="2">
    <location>
        <begin position="798"/>
        <end position="876"/>
    </location>
</feature>
<evidence type="ECO:0000313" key="3">
    <source>
        <dbReference type="EMBL" id="KAK3931614.1"/>
    </source>
</evidence>
<evidence type="ECO:0000313" key="4">
    <source>
        <dbReference type="Proteomes" id="UP001219518"/>
    </source>
</evidence>
<dbReference type="PANTHER" id="PTHR46169">
    <property type="entry name" value="DNA REPLICATION-RELATED ELEMENT FACTOR, ISOFORM A"/>
    <property type="match status" value="1"/>
</dbReference>
<feature type="compositionally biased region" description="Low complexity" evidence="1">
    <location>
        <begin position="742"/>
        <end position="763"/>
    </location>
</feature>
<dbReference type="Gene3D" id="1.10.10.1070">
    <property type="entry name" value="Zinc finger, BED domain-containing"/>
    <property type="match status" value="1"/>
</dbReference>
<gene>
    <name evidence="3" type="ORF">KUF71_007429</name>
</gene>
<feature type="compositionally biased region" description="Low complexity" evidence="1">
    <location>
        <begin position="47"/>
        <end position="67"/>
    </location>
</feature>
<dbReference type="EMBL" id="JAHWGI010001427">
    <property type="protein sequence ID" value="KAK3931614.1"/>
    <property type="molecule type" value="Genomic_DNA"/>
</dbReference>
<dbReference type="InterPro" id="IPR012337">
    <property type="entry name" value="RNaseH-like_sf"/>
</dbReference>
<comment type="caution">
    <text evidence="3">The sequence shown here is derived from an EMBL/GenBank/DDBJ whole genome shotgun (WGS) entry which is preliminary data.</text>
</comment>
<dbReference type="Proteomes" id="UP001219518">
    <property type="component" value="Unassembled WGS sequence"/>
</dbReference>
<accession>A0AAE1I301</accession>
<dbReference type="InterPro" id="IPR008906">
    <property type="entry name" value="HATC_C_dom"/>
</dbReference>
<reference evidence="3" key="2">
    <citation type="journal article" date="2023" name="BMC Genomics">
        <title>Pest status, molecular evolution, and epigenetic factors derived from the genome assembly of Frankliniella fusca, a thysanopteran phytovirus vector.</title>
        <authorList>
            <person name="Catto M.A."/>
            <person name="Labadie P.E."/>
            <person name="Jacobson A.L."/>
            <person name="Kennedy G.G."/>
            <person name="Srinivasan R."/>
            <person name="Hunt B.G."/>
        </authorList>
    </citation>
    <scope>NUCLEOTIDE SEQUENCE</scope>
    <source>
        <strain evidence="3">PL_HMW_Pooled</strain>
    </source>
</reference>
<evidence type="ECO:0000256" key="1">
    <source>
        <dbReference type="SAM" id="MobiDB-lite"/>
    </source>
</evidence>
<feature type="region of interest" description="Disordered" evidence="1">
    <location>
        <begin position="27"/>
        <end position="82"/>
    </location>
</feature>
<dbReference type="SUPFAM" id="SSF140996">
    <property type="entry name" value="Hermes dimerisation domain"/>
    <property type="match status" value="1"/>
</dbReference>
<dbReference type="GO" id="GO:0005634">
    <property type="term" value="C:nucleus"/>
    <property type="evidence" value="ECO:0007669"/>
    <property type="project" value="TreeGrafter"/>
</dbReference>
<protein>
    <submittedName>
        <fullName evidence="3">Transposable element Hobo transposase</fullName>
    </submittedName>
</protein>
<feature type="region of interest" description="Disordered" evidence="1">
    <location>
        <begin position="1"/>
        <end position="20"/>
    </location>
</feature>
<dbReference type="Pfam" id="PF05699">
    <property type="entry name" value="Dimer_Tnp_hAT"/>
    <property type="match status" value="1"/>
</dbReference>